<dbReference type="Gene3D" id="1.10.10.10">
    <property type="entry name" value="Winged helix-like DNA-binding domain superfamily/Winged helix DNA-binding domain"/>
    <property type="match status" value="1"/>
</dbReference>
<organism evidence="3 5">
    <name type="scientific">Halalkalicoccus jeotgali (strain DSM 18796 / CECT 7217 / JCM 14584 / KCTC 4019 / B3)</name>
    <dbReference type="NCBI Taxonomy" id="795797"/>
    <lineage>
        <taxon>Archaea</taxon>
        <taxon>Methanobacteriati</taxon>
        <taxon>Methanobacteriota</taxon>
        <taxon>Stenosarchaea group</taxon>
        <taxon>Halobacteria</taxon>
        <taxon>Halobacteriales</taxon>
        <taxon>Halococcaceae</taxon>
        <taxon>Halalkalicoccus</taxon>
    </lineage>
</organism>
<dbReference type="AlphaFoldDB" id="D8J5X3"/>
<dbReference type="Proteomes" id="UP000000390">
    <property type="component" value="Chromosome"/>
</dbReference>
<dbReference type="InterPro" id="IPR057527">
    <property type="entry name" value="HVO_A0261-like_N"/>
</dbReference>
<evidence type="ECO:0000259" key="2">
    <source>
        <dbReference type="Pfam" id="PF25213"/>
    </source>
</evidence>
<name>D8J5X3_HALJB</name>
<proteinExistence type="predicted"/>
<feature type="domain" description="HVO-A0261-like N-terminal" evidence="2">
    <location>
        <begin position="6"/>
        <end position="89"/>
    </location>
</feature>
<dbReference type="InterPro" id="IPR011991">
    <property type="entry name" value="ArsR-like_HTH"/>
</dbReference>
<evidence type="ECO:0000259" key="1">
    <source>
        <dbReference type="Pfam" id="PF08350"/>
    </source>
</evidence>
<dbReference type="SUPFAM" id="SSF46785">
    <property type="entry name" value="Winged helix' DNA-binding domain"/>
    <property type="match status" value="1"/>
</dbReference>
<reference evidence="3 5" key="1">
    <citation type="journal article" date="2010" name="J. Bacteriol.">
        <title>Complete genome sequence of Halalkalicoccus jeotgali B3(T), an extremely halophilic archaeon.</title>
        <authorList>
            <person name="Roh S.W."/>
            <person name="Nam Y.D."/>
            <person name="Nam S.H."/>
            <person name="Choi S.H."/>
            <person name="Park H.S."/>
            <person name="Bae J.W."/>
        </authorList>
    </citation>
    <scope>NUCLEOTIDE SEQUENCE [LARGE SCALE GENOMIC DNA]</scope>
    <source>
        <strain evidence="3">B3</strain>
        <strain evidence="5">DSM 18796 / CECT 7217 / JCM 14584 / KCTC 4019 / B3</strain>
    </source>
</reference>
<dbReference type="InterPro" id="IPR013561">
    <property type="entry name" value="FilR1_middle_dom"/>
</dbReference>
<dbReference type="KEGG" id="hje:HacjB3_01930"/>
<evidence type="ECO:0000313" key="4">
    <source>
        <dbReference type="EMBL" id="ELY34175.1"/>
    </source>
</evidence>
<dbReference type="EMBL" id="CP002062">
    <property type="protein sequence ID" value="ADJ13779.1"/>
    <property type="molecule type" value="Genomic_DNA"/>
</dbReference>
<dbReference type="CDD" id="cd00090">
    <property type="entry name" value="HTH_ARSR"/>
    <property type="match status" value="1"/>
</dbReference>
<dbReference type="PATRIC" id="fig|795797.18.peg.391"/>
<dbReference type="GeneID" id="9418185"/>
<reference evidence="4 6" key="2">
    <citation type="journal article" date="2014" name="PLoS Genet.">
        <title>Phylogenetically driven sequencing of extremely halophilic archaea reveals strategies for static and dynamic osmo-response.</title>
        <authorList>
            <person name="Becker E.A."/>
            <person name="Seitzer P.M."/>
            <person name="Tritt A."/>
            <person name="Larsen D."/>
            <person name="Krusor M."/>
            <person name="Yao A.I."/>
            <person name="Wu D."/>
            <person name="Madern D."/>
            <person name="Eisen J.A."/>
            <person name="Darling A.E."/>
            <person name="Facciotti M.T."/>
        </authorList>
    </citation>
    <scope>NUCLEOTIDE SEQUENCE [LARGE SCALE GENOMIC DNA]</scope>
    <source>
        <strain evidence="4">B3</strain>
        <strain evidence="6">DSM 18796 / CECT 7217 / JCM 14584 / KCTC 4019 / B3</strain>
    </source>
</reference>
<gene>
    <name evidence="3" type="ordered locus">HacjB3_01930</name>
    <name evidence="4" type="ORF">C497_17387</name>
</gene>
<dbReference type="RefSeq" id="WP_008418510.1">
    <property type="nucleotide sequence ID" value="NC_014297.1"/>
</dbReference>
<keyword evidence="6" id="KW-1185">Reference proteome</keyword>
<sequence>MESALAEIEFLALSSNRVAVLEALTEGVHTRSELADVTGASQPTLGRILRDLEERRWIARTDGGYEATATGRMVAEGMTDLLAIVETEAKLRPVVEWLPAESMDFDLGRLRDATITVPSRTRPSAPVKRVNETLRRAEDVQVCSHALNEGTLETVRERVVNGQQRFKGVLSRTAIDALAEDDSLRARLRELVAAEDATIRSHPEEIPIAVTVADGRVYLLVRDDDGVLQAAVDTDDPDVVSWAESVHERYWSAASPVEPDTL</sequence>
<dbReference type="InterPro" id="IPR036390">
    <property type="entry name" value="WH_DNA-bd_sf"/>
</dbReference>
<dbReference type="Pfam" id="PF08350">
    <property type="entry name" value="FilR1_middle"/>
    <property type="match status" value="1"/>
</dbReference>
<evidence type="ECO:0000313" key="3">
    <source>
        <dbReference type="EMBL" id="ADJ13779.1"/>
    </source>
</evidence>
<accession>D8J5X3</accession>
<dbReference type="EMBL" id="AOHV01000042">
    <property type="protein sequence ID" value="ELY34175.1"/>
    <property type="molecule type" value="Genomic_DNA"/>
</dbReference>
<protein>
    <submittedName>
        <fullName evidence="3 4">DNA binding protein</fullName>
    </submittedName>
</protein>
<dbReference type="HOGENOM" id="CLU_071220_0_1_2"/>
<dbReference type="STRING" id="795797.HacjB3_01930"/>
<dbReference type="eggNOG" id="arCOG02808">
    <property type="taxonomic scope" value="Archaea"/>
</dbReference>
<dbReference type="InterPro" id="IPR036388">
    <property type="entry name" value="WH-like_DNA-bd_sf"/>
</dbReference>
<evidence type="ECO:0000313" key="5">
    <source>
        <dbReference type="Proteomes" id="UP000000390"/>
    </source>
</evidence>
<feature type="domain" description="Methanogenesis regulatory protein FilR1 middle" evidence="1">
    <location>
        <begin position="123"/>
        <end position="252"/>
    </location>
</feature>
<evidence type="ECO:0000313" key="6">
    <source>
        <dbReference type="Proteomes" id="UP000011645"/>
    </source>
</evidence>
<dbReference type="OrthoDB" id="330490at2157"/>
<dbReference type="Pfam" id="PF25213">
    <property type="entry name" value="HVO_A0261_N"/>
    <property type="match status" value="1"/>
</dbReference>
<dbReference type="Proteomes" id="UP000011645">
    <property type="component" value="Unassembled WGS sequence"/>
</dbReference>